<dbReference type="InterPro" id="IPR026392">
    <property type="entry name" value="Exo/Archaeosortase_dom"/>
</dbReference>
<sequence>MYLKRCNFEIEIYVIFLKALLLRYKTVVIFILTFSVVYGVLTITHKFYLQFSTGTEYFPDYFTNLVAQQTEILLNNFGYKTVMIPHSNEPSIKIIVNDKYLARIIEGCNSLSVIILFASFIIAFSRKLKAAILYAFSGAVIIYVVNLFRIVVLSIGLYHYPEKEHILHTVVFPAIIYGIVFLLWLIWVNGFSKKKKKNE</sequence>
<dbReference type="Proteomes" id="UP000295814">
    <property type="component" value="Unassembled WGS sequence"/>
</dbReference>
<dbReference type="EMBL" id="SMZJ02000003">
    <property type="protein sequence ID" value="TWO33479.1"/>
    <property type="molecule type" value="Genomic_DNA"/>
</dbReference>
<feature type="transmembrane region" description="Helical" evidence="8">
    <location>
        <begin position="21"/>
        <end position="41"/>
    </location>
</feature>
<evidence type="ECO:0000256" key="8">
    <source>
        <dbReference type="SAM" id="Phobius"/>
    </source>
</evidence>
<dbReference type="AlphaFoldDB" id="A0A562YFQ0"/>
<evidence type="ECO:0000256" key="5">
    <source>
        <dbReference type="ARBA" id="ARBA00022801"/>
    </source>
</evidence>
<dbReference type="OrthoDB" id="678161at2"/>
<dbReference type="InterPro" id="IPR019127">
    <property type="entry name" value="Exosortase"/>
</dbReference>
<evidence type="ECO:0000256" key="4">
    <source>
        <dbReference type="ARBA" id="ARBA00022692"/>
    </source>
</evidence>
<keyword evidence="6 8" id="KW-1133">Transmembrane helix</keyword>
<evidence type="ECO:0000313" key="10">
    <source>
        <dbReference type="Proteomes" id="UP000295814"/>
    </source>
</evidence>
<evidence type="ECO:0000256" key="1">
    <source>
        <dbReference type="ARBA" id="ARBA00004651"/>
    </source>
</evidence>
<keyword evidence="4 8" id="KW-0812">Transmembrane</keyword>
<evidence type="ECO:0000313" key="9">
    <source>
        <dbReference type="EMBL" id="TWO33479.1"/>
    </source>
</evidence>
<keyword evidence="3" id="KW-0645">Protease</keyword>
<dbReference type="InterPro" id="IPR026323">
    <property type="entry name" value="Exosortase-related_prot_XrtF"/>
</dbReference>
<feature type="transmembrane region" description="Helical" evidence="8">
    <location>
        <begin position="131"/>
        <end position="160"/>
    </location>
</feature>
<evidence type="ECO:0000256" key="3">
    <source>
        <dbReference type="ARBA" id="ARBA00022670"/>
    </source>
</evidence>
<keyword evidence="2" id="KW-1003">Cell membrane</keyword>
<evidence type="ECO:0000256" key="2">
    <source>
        <dbReference type="ARBA" id="ARBA00022475"/>
    </source>
</evidence>
<keyword evidence="5" id="KW-0378">Hydrolase</keyword>
<name>A0A562YFQ0_9FLAO</name>
<protein>
    <submittedName>
        <fullName evidence="9">Exosortase family protein XrtF</fullName>
    </submittedName>
</protein>
<dbReference type="NCBIfam" id="TIGR04128">
    <property type="entry name" value="exoso_Fjoh_1448"/>
    <property type="match status" value="1"/>
</dbReference>
<dbReference type="GO" id="GO:0008233">
    <property type="term" value="F:peptidase activity"/>
    <property type="evidence" value="ECO:0007669"/>
    <property type="project" value="UniProtKB-KW"/>
</dbReference>
<proteinExistence type="predicted"/>
<keyword evidence="7 8" id="KW-0472">Membrane</keyword>
<dbReference type="Pfam" id="PF09721">
    <property type="entry name" value="Exosortase_EpsH"/>
    <property type="match status" value="1"/>
</dbReference>
<comment type="caution">
    <text evidence="9">The sequence shown here is derived from an EMBL/GenBank/DDBJ whole genome shotgun (WGS) entry which is preliminary data.</text>
</comment>
<feature type="transmembrane region" description="Helical" evidence="8">
    <location>
        <begin position="100"/>
        <end position="124"/>
    </location>
</feature>
<dbReference type="GO" id="GO:0006508">
    <property type="term" value="P:proteolysis"/>
    <property type="evidence" value="ECO:0007669"/>
    <property type="project" value="UniProtKB-KW"/>
</dbReference>
<gene>
    <name evidence="9" type="primary">xrtF</name>
    <name evidence="9" type="ORF">E1J38_006180</name>
</gene>
<evidence type="ECO:0000256" key="6">
    <source>
        <dbReference type="ARBA" id="ARBA00022989"/>
    </source>
</evidence>
<evidence type="ECO:0000256" key="7">
    <source>
        <dbReference type="ARBA" id="ARBA00023136"/>
    </source>
</evidence>
<dbReference type="GO" id="GO:0005886">
    <property type="term" value="C:plasma membrane"/>
    <property type="evidence" value="ECO:0007669"/>
    <property type="project" value="UniProtKB-SubCell"/>
</dbReference>
<keyword evidence="10" id="KW-1185">Reference proteome</keyword>
<organism evidence="9 10">
    <name type="scientific">Seonamhaeicola sediminis</name>
    <dbReference type="NCBI Taxonomy" id="2528206"/>
    <lineage>
        <taxon>Bacteria</taxon>
        <taxon>Pseudomonadati</taxon>
        <taxon>Bacteroidota</taxon>
        <taxon>Flavobacteriia</taxon>
        <taxon>Flavobacteriales</taxon>
        <taxon>Flavobacteriaceae</taxon>
    </lineage>
</organism>
<reference evidence="9 10" key="1">
    <citation type="submission" date="2019-07" db="EMBL/GenBank/DDBJ databases">
        <title>Seonamhaeicola sp. W255 draft genome.</title>
        <authorList>
            <person name="Zhang X.-Y."/>
            <person name="Zhang R."/>
            <person name="Zhong Y.-L."/>
            <person name="Du Z.-J."/>
        </authorList>
    </citation>
    <scope>NUCLEOTIDE SEQUENCE [LARGE SCALE GENOMIC DNA]</scope>
    <source>
        <strain evidence="9 10">W255</strain>
    </source>
</reference>
<accession>A0A562YFQ0</accession>
<comment type="subcellular location">
    <subcellularLocation>
        <location evidence="1">Cell membrane</location>
        <topology evidence="1">Multi-pass membrane protein</topology>
    </subcellularLocation>
</comment>
<feature type="transmembrane region" description="Helical" evidence="8">
    <location>
        <begin position="166"/>
        <end position="187"/>
    </location>
</feature>
<dbReference type="NCBIfam" id="TIGR04178">
    <property type="entry name" value="exo_archaeo"/>
    <property type="match status" value="1"/>
</dbReference>